<evidence type="ECO:0000256" key="3">
    <source>
        <dbReference type="SAM" id="MobiDB-lite"/>
    </source>
</evidence>
<sequence>MDPARSIRMGKLSSGLRRIPGPVVCALGLLLAACIGLAGCTSPIPIAKQDPAPTISSFTASPALITAGASTTLSWNTQGATSVTIAPGNFASTSGTGSVALSPTATTTYTLTATNSTGSVTALVSVTVTQPNLPTITSFTASPTGIALGAISTLSWTTSGAATLTITPGTFASTSASGTTNVSPEATTTYVLTATNAAGSVTATATVTVQTTTLPSITSFTANPASIQTGSSSTLSWATTGATGIAITPGTFTSTSGNGTTSVSPTATTTYTLTATNAAGSNTATAKVTVSAGGPLKITTTSCPGGTQGTAYAGCTIGASGGTPPYTFSVSNSVSYPPLPEGMTLNASTGSITSTLIGGQGTYIPEIVVTDSTNAQATANISFAISGSNAFLESIFPSNSIFHHRVDAATTSLPVDTSPAAAIYSGYLSATVKAFFGGNAYENFPNGIPAIEVPWNQPDVAVSTTVYQKYFTSGPIPAYAPVEGTSNSTGDRHVLVYLEAGNGNNPALYEMWQGIYEGGPWTDSSNAEWPNVAGNALTPQGQGTSDAAGLPVGPLLVNADEVIGTGTPTAPNGTVQHPIRFTLNHMLNYWVWPATETAGTGSCTASGGGTISTESEISQATPPASCTMTGPAGEIYRLKASVATPACAATSPQAAVIITAFRNYGIILADNGMSGGLIGTPDARWNDTDLQCLTSLTLSDFEPVNVSSLMVNNDSGQTSH</sequence>
<reference evidence="5" key="1">
    <citation type="submission" date="2018-02" db="EMBL/GenBank/DDBJ databases">
        <authorList>
            <person name="Hausmann B."/>
        </authorList>
    </citation>
    <scope>NUCLEOTIDE SEQUENCE [LARGE SCALE GENOMIC DNA]</scope>
    <source>
        <strain evidence="5">Peat soil MAG SbA5</strain>
    </source>
</reference>
<keyword evidence="1" id="KW-0732">Signal</keyword>
<feature type="compositionally biased region" description="Polar residues" evidence="3">
    <location>
        <begin position="614"/>
        <end position="626"/>
    </location>
</feature>
<evidence type="ECO:0000313" key="5">
    <source>
        <dbReference type="Proteomes" id="UP000239735"/>
    </source>
</evidence>
<dbReference type="Proteomes" id="UP000239735">
    <property type="component" value="Unassembled WGS sequence"/>
</dbReference>
<dbReference type="AlphaFoldDB" id="A0A2N9M6G2"/>
<name>A0A2N9M6G2_9BACT</name>
<feature type="region of interest" description="Disordered" evidence="3">
    <location>
        <begin position="603"/>
        <end position="626"/>
    </location>
</feature>
<dbReference type="InterPro" id="IPR013783">
    <property type="entry name" value="Ig-like_fold"/>
</dbReference>
<dbReference type="PANTHER" id="PTHR45080:SF8">
    <property type="entry name" value="IG-LIKE DOMAIN-CONTAINING PROTEIN"/>
    <property type="match status" value="1"/>
</dbReference>
<dbReference type="GO" id="GO:0007156">
    <property type="term" value="P:homophilic cell adhesion via plasma membrane adhesion molecules"/>
    <property type="evidence" value="ECO:0007669"/>
    <property type="project" value="TreeGrafter"/>
</dbReference>
<dbReference type="OrthoDB" id="8771597at2"/>
<dbReference type="EMBL" id="OKRB01000144">
    <property type="protein sequence ID" value="SPE30990.1"/>
    <property type="molecule type" value="Genomic_DNA"/>
</dbReference>
<dbReference type="PROSITE" id="PS51257">
    <property type="entry name" value="PROKAR_LIPOPROTEIN"/>
    <property type="match status" value="1"/>
</dbReference>
<dbReference type="PANTHER" id="PTHR45080">
    <property type="entry name" value="CONTACTIN 5"/>
    <property type="match status" value="1"/>
</dbReference>
<dbReference type="InterPro" id="IPR050958">
    <property type="entry name" value="Cell_Adh-Cytoskel_Orgn"/>
</dbReference>
<dbReference type="GO" id="GO:0005886">
    <property type="term" value="C:plasma membrane"/>
    <property type="evidence" value="ECO:0007669"/>
    <property type="project" value="TreeGrafter"/>
</dbReference>
<protein>
    <submittedName>
        <fullName evidence="4">Uncharacterized protein</fullName>
    </submittedName>
</protein>
<organism evidence="4 5">
    <name type="scientific">Candidatus Sulfuritelmatomonas gaucii</name>
    <dbReference type="NCBI Taxonomy" id="2043161"/>
    <lineage>
        <taxon>Bacteria</taxon>
        <taxon>Pseudomonadati</taxon>
        <taxon>Acidobacteriota</taxon>
        <taxon>Terriglobia</taxon>
        <taxon>Terriglobales</taxon>
        <taxon>Acidobacteriaceae</taxon>
        <taxon>Candidatus Sulfuritelmatomonas</taxon>
    </lineage>
</organism>
<gene>
    <name evidence="4" type="ORF">SBA5_820009</name>
</gene>
<accession>A0A2N9M6G2</accession>
<evidence type="ECO:0000256" key="2">
    <source>
        <dbReference type="ARBA" id="ARBA00023157"/>
    </source>
</evidence>
<evidence type="ECO:0000256" key="1">
    <source>
        <dbReference type="ARBA" id="ARBA00022729"/>
    </source>
</evidence>
<dbReference type="Gene3D" id="2.60.40.10">
    <property type="entry name" value="Immunoglobulins"/>
    <property type="match status" value="1"/>
</dbReference>
<proteinExistence type="predicted"/>
<evidence type="ECO:0000313" key="4">
    <source>
        <dbReference type="EMBL" id="SPE30990.1"/>
    </source>
</evidence>
<keyword evidence="2" id="KW-1015">Disulfide bond</keyword>